<keyword evidence="4" id="KW-1185">Reference proteome</keyword>
<name>A0ABV5B2L0_9BACL</name>
<sequence>MNTRAAWQRNLKIILALCLFMSVLSGCGAPSVKDTYPLESVNGSGNATSYVYRAADKTVPEVAKELANSRTPEQMSPESTERMFLVYSNEWYHLQQDPKKPSDTLIEVDTKQYVQQNYSSSFLQGYLVASLLDDLFDTMRGGSYRGYTSRDVYKPPAGQYHAPTKSEKKAIPPITVDRSGSVIRRGGTGSAVGSGGSIFDRGGGDQSSPSRGTINRNKGGSIFDSPRKSITKPKTRIGSGKISRRGRR</sequence>
<organism evidence="3 4">
    <name type="scientific">Paenibacillus terreus</name>
    <dbReference type="NCBI Taxonomy" id="1387834"/>
    <lineage>
        <taxon>Bacteria</taxon>
        <taxon>Bacillati</taxon>
        <taxon>Bacillota</taxon>
        <taxon>Bacilli</taxon>
        <taxon>Bacillales</taxon>
        <taxon>Paenibacillaceae</taxon>
        <taxon>Paenibacillus</taxon>
    </lineage>
</organism>
<evidence type="ECO:0000256" key="1">
    <source>
        <dbReference type="SAM" id="MobiDB-lite"/>
    </source>
</evidence>
<feature type="chain" id="PRO_5046240231" evidence="2">
    <location>
        <begin position="29"/>
        <end position="248"/>
    </location>
</feature>
<evidence type="ECO:0000313" key="3">
    <source>
        <dbReference type="EMBL" id="MFB5679925.1"/>
    </source>
</evidence>
<feature type="region of interest" description="Disordered" evidence="1">
    <location>
        <begin position="179"/>
        <end position="248"/>
    </location>
</feature>
<gene>
    <name evidence="3" type="ORF">ACE3NQ_03195</name>
</gene>
<evidence type="ECO:0000256" key="2">
    <source>
        <dbReference type="SAM" id="SignalP"/>
    </source>
</evidence>
<dbReference type="InterPro" id="IPR025341">
    <property type="entry name" value="DUF4247"/>
</dbReference>
<accession>A0ABV5B2L0</accession>
<feature type="compositionally biased region" description="Polar residues" evidence="1">
    <location>
        <begin position="206"/>
        <end position="218"/>
    </location>
</feature>
<dbReference type="RefSeq" id="WP_375523744.1">
    <property type="nucleotide sequence ID" value="NZ_JBHILM010000002.1"/>
</dbReference>
<proteinExistence type="predicted"/>
<dbReference type="Pfam" id="PF14042">
    <property type="entry name" value="DUF4247"/>
    <property type="match status" value="1"/>
</dbReference>
<keyword evidence="2" id="KW-0732">Signal</keyword>
<dbReference type="EMBL" id="JBHILM010000002">
    <property type="protein sequence ID" value="MFB5679925.1"/>
    <property type="molecule type" value="Genomic_DNA"/>
</dbReference>
<evidence type="ECO:0000313" key="4">
    <source>
        <dbReference type="Proteomes" id="UP001580407"/>
    </source>
</evidence>
<protein>
    <submittedName>
        <fullName evidence="3">DUF4247 domain-containing protein</fullName>
    </submittedName>
</protein>
<dbReference type="Proteomes" id="UP001580407">
    <property type="component" value="Unassembled WGS sequence"/>
</dbReference>
<dbReference type="PROSITE" id="PS51257">
    <property type="entry name" value="PROKAR_LIPOPROTEIN"/>
    <property type="match status" value="1"/>
</dbReference>
<reference evidence="3 4" key="1">
    <citation type="submission" date="2024-09" db="EMBL/GenBank/DDBJ databases">
        <authorList>
            <person name="Ruan L."/>
        </authorList>
    </citation>
    <scope>NUCLEOTIDE SEQUENCE [LARGE SCALE GENOMIC DNA]</scope>
    <source>
        <strain evidence="3 4">D33</strain>
    </source>
</reference>
<feature type="compositionally biased region" description="Gly residues" evidence="1">
    <location>
        <begin position="186"/>
        <end position="196"/>
    </location>
</feature>
<feature type="signal peptide" evidence="2">
    <location>
        <begin position="1"/>
        <end position="28"/>
    </location>
</feature>
<comment type="caution">
    <text evidence="3">The sequence shown here is derived from an EMBL/GenBank/DDBJ whole genome shotgun (WGS) entry which is preliminary data.</text>
</comment>